<dbReference type="CDD" id="cd02440">
    <property type="entry name" value="AdoMet_MTases"/>
    <property type="match status" value="1"/>
</dbReference>
<dbReference type="InterPro" id="IPR029063">
    <property type="entry name" value="SAM-dependent_MTases_sf"/>
</dbReference>
<organism evidence="2 3">
    <name type="scientific">Streptomyces hazeniae</name>
    <dbReference type="NCBI Taxonomy" id="3075538"/>
    <lineage>
        <taxon>Bacteria</taxon>
        <taxon>Bacillati</taxon>
        <taxon>Actinomycetota</taxon>
        <taxon>Actinomycetes</taxon>
        <taxon>Kitasatosporales</taxon>
        <taxon>Streptomycetaceae</taxon>
        <taxon>Streptomyces</taxon>
    </lineage>
</organism>
<keyword evidence="2" id="KW-0489">Methyltransferase</keyword>
<feature type="domain" description="Methyltransferase" evidence="1">
    <location>
        <begin position="43"/>
        <end position="136"/>
    </location>
</feature>
<protein>
    <submittedName>
        <fullName evidence="2">Class I SAM-dependent methyltransferase</fullName>
        <ecNumber evidence="2">2.1.-.-</ecNumber>
    </submittedName>
</protein>
<dbReference type="SUPFAM" id="SSF53335">
    <property type="entry name" value="S-adenosyl-L-methionine-dependent methyltransferases"/>
    <property type="match status" value="1"/>
</dbReference>
<dbReference type="Pfam" id="PF13649">
    <property type="entry name" value="Methyltransf_25"/>
    <property type="match status" value="1"/>
</dbReference>
<dbReference type="GO" id="GO:0032259">
    <property type="term" value="P:methylation"/>
    <property type="evidence" value="ECO:0007669"/>
    <property type="project" value="UniProtKB-KW"/>
</dbReference>
<sequence length="245" mass="26270">MSDPSVYDENALEAYDLVSSMLSPGSGLATWVSSHHPLKGKLVLDLGAGTGVSTLALADAGAKVVAIDASRPSLDLLESKRGDREIEVIEADFRDVHLPTKFDVITLSRNTFFLAQSHDEKIDLLGVIERHLKPEGAAFLDCTDPSEYLHAGGDASSVTYPLGTDRMVTITHTADRASQSTMSIFLVQGASTLSAFHETATWATLAEIRLMARIAGLEVTSVSGSYGGEEYTSRSREMLVVLGRP</sequence>
<dbReference type="GO" id="GO:0008168">
    <property type="term" value="F:methyltransferase activity"/>
    <property type="evidence" value="ECO:0007669"/>
    <property type="project" value="UniProtKB-KW"/>
</dbReference>
<evidence type="ECO:0000313" key="2">
    <source>
        <dbReference type="EMBL" id="MDT0379530.1"/>
    </source>
</evidence>
<reference evidence="3" key="1">
    <citation type="submission" date="2023-07" db="EMBL/GenBank/DDBJ databases">
        <title>30 novel species of actinomycetes from the DSMZ collection.</title>
        <authorList>
            <person name="Nouioui I."/>
        </authorList>
    </citation>
    <scope>NUCLEOTIDE SEQUENCE [LARGE SCALE GENOMIC DNA]</scope>
    <source>
        <strain evidence="3">DSM 42041</strain>
    </source>
</reference>
<dbReference type="Gene3D" id="3.40.50.150">
    <property type="entry name" value="Vaccinia Virus protein VP39"/>
    <property type="match status" value="1"/>
</dbReference>
<proteinExistence type="predicted"/>
<dbReference type="EMBL" id="JAVREQ010000009">
    <property type="protein sequence ID" value="MDT0379530.1"/>
    <property type="molecule type" value="Genomic_DNA"/>
</dbReference>
<dbReference type="RefSeq" id="WP_311673333.1">
    <property type="nucleotide sequence ID" value="NZ_JAVREQ010000009.1"/>
</dbReference>
<name>A0ABU2NRD3_9ACTN</name>
<evidence type="ECO:0000313" key="3">
    <source>
        <dbReference type="Proteomes" id="UP001183414"/>
    </source>
</evidence>
<dbReference type="Proteomes" id="UP001183414">
    <property type="component" value="Unassembled WGS sequence"/>
</dbReference>
<dbReference type="EC" id="2.1.-.-" evidence="2"/>
<gene>
    <name evidence="2" type="ORF">RM572_12220</name>
</gene>
<keyword evidence="2" id="KW-0808">Transferase</keyword>
<dbReference type="InterPro" id="IPR041698">
    <property type="entry name" value="Methyltransf_25"/>
</dbReference>
<comment type="caution">
    <text evidence="2">The sequence shown here is derived from an EMBL/GenBank/DDBJ whole genome shotgun (WGS) entry which is preliminary data.</text>
</comment>
<keyword evidence="3" id="KW-1185">Reference proteome</keyword>
<evidence type="ECO:0000259" key="1">
    <source>
        <dbReference type="Pfam" id="PF13649"/>
    </source>
</evidence>
<accession>A0ABU2NRD3</accession>